<dbReference type="NCBIfam" id="TIGR02277">
    <property type="entry name" value="PaaX_trns_reg"/>
    <property type="match status" value="1"/>
</dbReference>
<dbReference type="STRING" id="1548547.BA177_13870"/>
<dbReference type="Pfam" id="PF20803">
    <property type="entry name" value="PaaX_M"/>
    <property type="match status" value="1"/>
</dbReference>
<dbReference type="InterPro" id="IPR036390">
    <property type="entry name" value="WH_DNA-bd_sf"/>
</dbReference>
<dbReference type="InterPro" id="IPR012906">
    <property type="entry name" value="PaaX-like_N"/>
</dbReference>
<dbReference type="OrthoDB" id="2270427at2"/>
<proteinExistence type="predicted"/>
<dbReference type="Pfam" id="PF08223">
    <property type="entry name" value="PaaX_C"/>
    <property type="match status" value="1"/>
</dbReference>
<dbReference type="EMBL" id="CP016268">
    <property type="protein sequence ID" value="ANO52136.1"/>
    <property type="molecule type" value="Genomic_DNA"/>
</dbReference>
<dbReference type="RefSeq" id="WP_068617164.1">
    <property type="nucleotide sequence ID" value="NZ_CP016268.1"/>
</dbReference>
<keyword evidence="5" id="KW-1185">Reference proteome</keyword>
<dbReference type="PIRSF" id="PIRSF020623">
    <property type="entry name" value="PaaX"/>
    <property type="match status" value="1"/>
</dbReference>
<dbReference type="InterPro" id="IPR011965">
    <property type="entry name" value="PaaX_trns_reg"/>
</dbReference>
<dbReference type="PANTHER" id="PTHR30319">
    <property type="entry name" value="PHENYLACETIC ACID REGULATOR-RELATED TRANSCRIPTIONAL REPRESSOR"/>
    <property type="match status" value="1"/>
</dbReference>
<dbReference type="GO" id="GO:0006351">
    <property type="term" value="P:DNA-templated transcription"/>
    <property type="evidence" value="ECO:0007669"/>
    <property type="project" value="InterPro"/>
</dbReference>
<dbReference type="InterPro" id="IPR048846">
    <property type="entry name" value="PaaX-like_central"/>
</dbReference>
<reference evidence="4 5" key="1">
    <citation type="submission" date="2016-06" db="EMBL/GenBank/DDBJ databases">
        <title>Complete genome sequence of a deep-branching marine Gamma Proteobacterium Woeseia oceani type strain XK5.</title>
        <authorList>
            <person name="Mu D."/>
            <person name="Du Z."/>
        </authorList>
    </citation>
    <scope>NUCLEOTIDE SEQUENCE [LARGE SCALE GENOMIC DNA]</scope>
    <source>
        <strain evidence="4 5">XK5</strain>
    </source>
</reference>
<dbReference type="Proteomes" id="UP000092695">
    <property type="component" value="Chromosome"/>
</dbReference>
<sequence length="308" mass="35105">MSLNAAARALVDEFRSRPVQRAGSLIITLYGDAIAPRGGTVWIGSLIRVLADFGISERLVRTSMYRLAKDGWLVADQIGRRSYYQLTDEGAERFHEATQRIYGEPRQSWSGEWCLVLTGAVPSEQRDAVRKELSWLGFGPVSVDVMARPAPDIEDLETMLVRLRVANEVVVMRARATESQRNDVLINFVRDSWNLADIEARYEVFSERFLPVLAAVRKARTIEPCIAFQIRTLLLQEYRKLLLRDPILPAELLPKHWHGLQAYQLCRDLYQRVHAAADEYLSATMETADSPLPPPMPEFYERFGGLDR</sequence>
<evidence type="ECO:0000313" key="4">
    <source>
        <dbReference type="EMBL" id="ANO52136.1"/>
    </source>
</evidence>
<gene>
    <name evidence="4" type="ORF">BA177_13870</name>
</gene>
<dbReference type="PANTHER" id="PTHR30319:SF1">
    <property type="entry name" value="TRANSCRIPTIONAL REPRESSOR PAAX"/>
    <property type="match status" value="1"/>
</dbReference>
<dbReference type="Gene3D" id="1.10.10.10">
    <property type="entry name" value="Winged helix-like DNA-binding domain superfamily/Winged helix DNA-binding domain"/>
    <property type="match status" value="1"/>
</dbReference>
<feature type="domain" description="Transcriptional repressor PaaX-like N-terminal" evidence="1">
    <location>
        <begin position="21"/>
        <end position="90"/>
    </location>
</feature>
<accession>A0A193LI13</accession>
<protein>
    <submittedName>
        <fullName evidence="4">Phenylacetic acid degradation operon negative regulatory protein PaaX</fullName>
    </submittedName>
</protein>
<dbReference type="InterPro" id="IPR013225">
    <property type="entry name" value="PaaX_C"/>
</dbReference>
<name>A0A193LI13_9GAMM</name>
<evidence type="ECO:0000259" key="2">
    <source>
        <dbReference type="Pfam" id="PF08223"/>
    </source>
</evidence>
<organism evidence="4 5">
    <name type="scientific">Woeseia oceani</name>
    <dbReference type="NCBI Taxonomy" id="1548547"/>
    <lineage>
        <taxon>Bacteria</taxon>
        <taxon>Pseudomonadati</taxon>
        <taxon>Pseudomonadota</taxon>
        <taxon>Gammaproteobacteria</taxon>
        <taxon>Woeseiales</taxon>
        <taxon>Woeseiaceae</taxon>
        <taxon>Woeseia</taxon>
    </lineage>
</organism>
<feature type="domain" description="Transcriptional repressor PaaX-like central Cas2-like" evidence="3">
    <location>
        <begin position="107"/>
        <end position="183"/>
    </location>
</feature>
<dbReference type="Gene3D" id="1.20.58.1460">
    <property type="match status" value="1"/>
</dbReference>
<feature type="domain" description="Transcriptional repressor PaaX-like C-terminal" evidence="2">
    <location>
        <begin position="193"/>
        <end position="282"/>
    </location>
</feature>
<evidence type="ECO:0000259" key="1">
    <source>
        <dbReference type="Pfam" id="PF07848"/>
    </source>
</evidence>
<dbReference type="AlphaFoldDB" id="A0A193LI13"/>
<dbReference type="Pfam" id="PF07848">
    <property type="entry name" value="PaaX"/>
    <property type="match status" value="1"/>
</dbReference>
<dbReference type="SUPFAM" id="SSF46785">
    <property type="entry name" value="Winged helix' DNA-binding domain"/>
    <property type="match status" value="1"/>
</dbReference>
<evidence type="ECO:0000313" key="5">
    <source>
        <dbReference type="Proteomes" id="UP000092695"/>
    </source>
</evidence>
<dbReference type="KEGG" id="woc:BA177_13870"/>
<dbReference type="InterPro" id="IPR036388">
    <property type="entry name" value="WH-like_DNA-bd_sf"/>
</dbReference>
<dbReference type="Gene3D" id="3.30.70.2650">
    <property type="match status" value="1"/>
</dbReference>
<evidence type="ECO:0000259" key="3">
    <source>
        <dbReference type="Pfam" id="PF20803"/>
    </source>
</evidence>